<dbReference type="EMBL" id="KN832870">
    <property type="protein sequence ID" value="KIN08744.1"/>
    <property type="molecule type" value="Genomic_DNA"/>
</dbReference>
<dbReference type="Proteomes" id="UP000054321">
    <property type="component" value="Unassembled WGS sequence"/>
</dbReference>
<dbReference type="Pfam" id="PF01596">
    <property type="entry name" value="Methyltransf_3"/>
    <property type="match status" value="1"/>
</dbReference>
<dbReference type="GO" id="GO:0032259">
    <property type="term" value="P:methylation"/>
    <property type="evidence" value="ECO:0007669"/>
    <property type="project" value="UniProtKB-KW"/>
</dbReference>
<reference evidence="7 8" key="1">
    <citation type="submission" date="2014-04" db="EMBL/GenBank/DDBJ databases">
        <authorList>
            <consortium name="DOE Joint Genome Institute"/>
            <person name="Kuo A."/>
            <person name="Martino E."/>
            <person name="Perotto S."/>
            <person name="Kohler A."/>
            <person name="Nagy L.G."/>
            <person name="Floudas D."/>
            <person name="Copeland A."/>
            <person name="Barry K.W."/>
            <person name="Cichocki N."/>
            <person name="Veneault-Fourrey C."/>
            <person name="LaButti K."/>
            <person name="Lindquist E.A."/>
            <person name="Lipzen A."/>
            <person name="Lundell T."/>
            <person name="Morin E."/>
            <person name="Murat C."/>
            <person name="Sun H."/>
            <person name="Tunlid A."/>
            <person name="Henrissat B."/>
            <person name="Grigoriev I.V."/>
            <person name="Hibbett D.S."/>
            <person name="Martin F."/>
            <person name="Nordberg H.P."/>
            <person name="Cantor M.N."/>
            <person name="Hua S.X."/>
        </authorList>
    </citation>
    <scope>NUCLEOTIDE SEQUENCE [LARGE SCALE GENOMIC DNA]</scope>
    <source>
        <strain evidence="7 8">Zn</strain>
    </source>
</reference>
<evidence type="ECO:0000313" key="8">
    <source>
        <dbReference type="Proteomes" id="UP000054321"/>
    </source>
</evidence>
<sequence>MDLPQDIAKLVERYPSLRKAFETGIESNDGREQKLLSFILSHPDIEQIKGNPSKVLDTMDEFSTKCDFLISIGSHKANILSNLIEKEKPNVIVELGGYLGYSAILFADTMRRVHGVTQGIHVWSLELNSDFAAIAREIVELSGLTEMITFIVGPAEVSLRQLKEQGKVSEVDLLFLDHEEELYVPDFKVCEELKLLKRGSVIVADNVVRPGAPEYRTLVRSNPGLKSEGVRGLILPADLEDEMEISHVVN</sequence>
<dbReference type="PROSITE" id="PS51682">
    <property type="entry name" value="SAM_OMT_I"/>
    <property type="match status" value="1"/>
</dbReference>
<dbReference type="STRING" id="913774.A0A0C3DBM9"/>
<name>A0A0C3DBM9_OIDMZ</name>
<evidence type="ECO:0000256" key="1">
    <source>
        <dbReference type="ARBA" id="ARBA00012880"/>
    </source>
</evidence>
<proteinExistence type="inferred from homology"/>
<dbReference type="PANTHER" id="PTHR43836">
    <property type="entry name" value="CATECHOL O-METHYLTRANSFERASE 1-RELATED"/>
    <property type="match status" value="1"/>
</dbReference>
<accession>A0A0C3DBM9</accession>
<evidence type="ECO:0000256" key="3">
    <source>
        <dbReference type="ARBA" id="ARBA00022679"/>
    </source>
</evidence>
<dbReference type="PANTHER" id="PTHR43836:SF2">
    <property type="entry name" value="CATECHOL O-METHYLTRANSFERASE 1-RELATED"/>
    <property type="match status" value="1"/>
</dbReference>
<dbReference type="GO" id="GO:0008171">
    <property type="term" value="F:O-methyltransferase activity"/>
    <property type="evidence" value="ECO:0007669"/>
    <property type="project" value="InterPro"/>
</dbReference>
<comment type="similarity">
    <text evidence="6">Belongs to the class I-like SAM-binding methyltransferase superfamily. Cation-dependent O-methyltransferase family.</text>
</comment>
<dbReference type="AlphaFoldDB" id="A0A0C3DBM9"/>
<dbReference type="InParanoid" id="A0A0C3DBM9"/>
<dbReference type="InterPro" id="IPR029063">
    <property type="entry name" value="SAM-dependent_MTases_sf"/>
</dbReference>
<keyword evidence="2" id="KW-0489">Methyltransferase</keyword>
<protein>
    <recommendedName>
        <fullName evidence="1">catechol O-methyltransferase</fullName>
        <ecNumber evidence="1">2.1.1.6</ecNumber>
    </recommendedName>
</protein>
<organism evidence="7 8">
    <name type="scientific">Oidiodendron maius (strain Zn)</name>
    <dbReference type="NCBI Taxonomy" id="913774"/>
    <lineage>
        <taxon>Eukaryota</taxon>
        <taxon>Fungi</taxon>
        <taxon>Dikarya</taxon>
        <taxon>Ascomycota</taxon>
        <taxon>Pezizomycotina</taxon>
        <taxon>Leotiomycetes</taxon>
        <taxon>Leotiomycetes incertae sedis</taxon>
        <taxon>Myxotrichaceae</taxon>
        <taxon>Oidiodendron</taxon>
    </lineage>
</organism>
<dbReference type="HOGENOM" id="CLU_050461_4_0_1"/>
<dbReference type="SUPFAM" id="SSF53335">
    <property type="entry name" value="S-adenosyl-L-methionine-dependent methyltransferases"/>
    <property type="match status" value="1"/>
</dbReference>
<dbReference type="InterPro" id="IPR002935">
    <property type="entry name" value="SAM_O-MeTrfase"/>
</dbReference>
<reference evidence="8" key="2">
    <citation type="submission" date="2015-01" db="EMBL/GenBank/DDBJ databases">
        <title>Evolutionary Origins and Diversification of the Mycorrhizal Mutualists.</title>
        <authorList>
            <consortium name="DOE Joint Genome Institute"/>
            <consortium name="Mycorrhizal Genomics Consortium"/>
            <person name="Kohler A."/>
            <person name="Kuo A."/>
            <person name="Nagy L.G."/>
            <person name="Floudas D."/>
            <person name="Copeland A."/>
            <person name="Barry K.W."/>
            <person name="Cichocki N."/>
            <person name="Veneault-Fourrey C."/>
            <person name="LaButti K."/>
            <person name="Lindquist E.A."/>
            <person name="Lipzen A."/>
            <person name="Lundell T."/>
            <person name="Morin E."/>
            <person name="Murat C."/>
            <person name="Riley R."/>
            <person name="Ohm R."/>
            <person name="Sun H."/>
            <person name="Tunlid A."/>
            <person name="Henrissat B."/>
            <person name="Grigoriev I.V."/>
            <person name="Hibbett D.S."/>
            <person name="Martin F."/>
        </authorList>
    </citation>
    <scope>NUCLEOTIDE SEQUENCE [LARGE SCALE GENOMIC DNA]</scope>
    <source>
        <strain evidence="8">Zn</strain>
    </source>
</reference>
<keyword evidence="3" id="KW-0808">Transferase</keyword>
<evidence type="ECO:0000256" key="5">
    <source>
        <dbReference type="ARBA" id="ARBA00022939"/>
    </source>
</evidence>
<keyword evidence="5" id="KW-0128">Catecholamine metabolism</keyword>
<dbReference type="EC" id="2.1.1.6" evidence="1"/>
<dbReference type="GO" id="GO:0006584">
    <property type="term" value="P:catecholamine metabolic process"/>
    <property type="evidence" value="ECO:0007669"/>
    <property type="project" value="UniProtKB-KW"/>
</dbReference>
<dbReference type="OrthoDB" id="186626at2759"/>
<keyword evidence="4" id="KW-0949">S-adenosyl-L-methionine</keyword>
<gene>
    <name evidence="7" type="ORF">OIDMADRAFT_141060</name>
</gene>
<dbReference type="Gene3D" id="3.40.50.150">
    <property type="entry name" value="Vaccinia Virus protein VP39"/>
    <property type="match status" value="1"/>
</dbReference>
<keyword evidence="8" id="KW-1185">Reference proteome</keyword>
<evidence type="ECO:0000256" key="4">
    <source>
        <dbReference type="ARBA" id="ARBA00022691"/>
    </source>
</evidence>
<evidence type="ECO:0000256" key="2">
    <source>
        <dbReference type="ARBA" id="ARBA00022603"/>
    </source>
</evidence>
<evidence type="ECO:0000313" key="7">
    <source>
        <dbReference type="EMBL" id="KIN08744.1"/>
    </source>
</evidence>
<evidence type="ECO:0000256" key="6">
    <source>
        <dbReference type="ARBA" id="ARBA00023453"/>
    </source>
</evidence>